<gene>
    <name evidence="1" type="ORF">D7S86_26120</name>
</gene>
<dbReference type="Proteomes" id="UP000270342">
    <property type="component" value="Unassembled WGS sequence"/>
</dbReference>
<accession>A0A494X3Q5</accession>
<keyword evidence="2" id="KW-1185">Reference proteome</keyword>
<dbReference type="EMBL" id="RBZU01000017">
    <property type="protein sequence ID" value="RKP45325.1"/>
    <property type="molecule type" value="Genomic_DNA"/>
</dbReference>
<dbReference type="AlphaFoldDB" id="A0A494X3Q5"/>
<reference evidence="1 2" key="1">
    <citation type="submission" date="2018-10" db="EMBL/GenBank/DDBJ databases">
        <title>Robbsia sp. DHC34, isolated from soil.</title>
        <authorList>
            <person name="Gao Z.-H."/>
            <person name="Qiu L.-H."/>
        </authorList>
    </citation>
    <scope>NUCLEOTIDE SEQUENCE [LARGE SCALE GENOMIC DNA]</scope>
    <source>
        <strain evidence="1 2">DHC34</strain>
    </source>
</reference>
<evidence type="ECO:0000313" key="2">
    <source>
        <dbReference type="Proteomes" id="UP000270342"/>
    </source>
</evidence>
<sequence length="62" mass="7071">MVWRALLTMSVWRAPTVECVSRRSMRNIAEAFKTRSSVSRFSFETFFAHVSPSTMLQGSARA</sequence>
<proteinExistence type="predicted"/>
<comment type="caution">
    <text evidence="1">The sequence shown here is derived from an EMBL/GenBank/DDBJ whole genome shotgun (WGS) entry which is preliminary data.</text>
</comment>
<name>A0A494X3Q5_9BURK</name>
<protein>
    <submittedName>
        <fullName evidence="1">Uncharacterized protein</fullName>
    </submittedName>
</protein>
<organism evidence="1 2">
    <name type="scientific">Pararobbsia silviterrae</name>
    <dbReference type="NCBI Taxonomy" id="1792498"/>
    <lineage>
        <taxon>Bacteria</taxon>
        <taxon>Pseudomonadati</taxon>
        <taxon>Pseudomonadota</taxon>
        <taxon>Betaproteobacteria</taxon>
        <taxon>Burkholderiales</taxon>
        <taxon>Burkholderiaceae</taxon>
        <taxon>Pararobbsia</taxon>
    </lineage>
</organism>
<evidence type="ECO:0000313" key="1">
    <source>
        <dbReference type="EMBL" id="RKP45325.1"/>
    </source>
</evidence>